<name>A0A2I5T3M0_SERS3</name>
<accession>A0A2I5T3M0</accession>
<evidence type="ECO:0000256" key="1">
    <source>
        <dbReference type="ARBA" id="ARBA00023125"/>
    </source>
</evidence>
<dbReference type="AlphaFoldDB" id="A0A2I5T3M0"/>
<dbReference type="Proteomes" id="UP000233778">
    <property type="component" value="Chromosome"/>
</dbReference>
<organism evidence="4 5">
    <name type="scientific">Serratia sp. (strain ATCC 39006)</name>
    <name type="common">Prodigiosinella confusarubida</name>
    <dbReference type="NCBI Taxonomy" id="104623"/>
    <lineage>
        <taxon>Bacteria</taxon>
        <taxon>Pseudomonadati</taxon>
        <taxon>Pseudomonadota</taxon>
        <taxon>Gammaproteobacteria</taxon>
        <taxon>Enterobacterales</taxon>
        <taxon>Pectobacteriaceae</taxon>
        <taxon>Prodigiosinella</taxon>
    </lineage>
</organism>
<keyword evidence="5" id="KW-1185">Reference proteome</keyword>
<evidence type="ECO:0000313" key="4">
    <source>
        <dbReference type="EMBL" id="AUH03437.1"/>
    </source>
</evidence>
<dbReference type="EMBL" id="CP025085">
    <property type="protein sequence ID" value="AUG99121.1"/>
    <property type="molecule type" value="Genomic_DNA"/>
</dbReference>
<evidence type="ECO:0000313" key="6">
    <source>
        <dbReference type="Proteomes" id="UP000233778"/>
    </source>
</evidence>
<dbReference type="KEGG" id="sera:Ser39006_004395"/>
<feature type="domain" description="Cas12f1-like TNB" evidence="2">
    <location>
        <begin position="20"/>
        <end position="77"/>
    </location>
</feature>
<sequence>MPQLLNGFGPQFQAGVGLDEFFRQLDFKCAWRGVRLLKVGRWGPSSKRCSSCGEINVDLTLAMGTWTCPSCGSGHIRSYKGFTESLCSISCFGAPDIALPEHTV</sequence>
<dbReference type="Proteomes" id="UP000017700">
    <property type="component" value="Chromosome"/>
</dbReference>
<dbReference type="GO" id="GO:0003677">
    <property type="term" value="F:DNA binding"/>
    <property type="evidence" value="ECO:0007669"/>
    <property type="project" value="UniProtKB-KW"/>
</dbReference>
<protein>
    <recommendedName>
        <fullName evidence="2">Cas12f1-like TNB domain-containing protein</fullName>
    </recommendedName>
</protein>
<reference evidence="3 6" key="3">
    <citation type="submission" date="2017-11" db="EMBL/GenBank/DDBJ databases">
        <title>Complete genome sequence of Serratia sp. ATCC 39006 LacA.</title>
        <authorList>
            <person name="Hampton H.G."/>
            <person name="Jackson S.A."/>
            <person name="Jauregui R."/>
            <person name="Poulter G.T.M."/>
            <person name="Salmond G.P.C."/>
            <person name="Fineran P.C."/>
        </authorList>
    </citation>
    <scope>NUCLEOTIDE SEQUENCE [LARGE SCALE GENOMIC DNA]</scope>
    <source>
        <strain evidence="3 6">ATCC 39006</strain>
    </source>
</reference>
<reference evidence="4 5" key="1">
    <citation type="journal article" date="2013" name="Genome Announc.">
        <title>Draft genome sequence of Serratia sp. strain ATCC 39006, a model bacterium for analysis of the biosynthesis and regulation of prodigiosin, a carbapenem, and gas vesicles.</title>
        <authorList>
            <person name="Fineran P.C."/>
            <person name="Iglesias Cans M.C."/>
            <person name="Ramsay J.P."/>
            <person name="Wilf N.M."/>
            <person name="Cossyleon D."/>
            <person name="McNeil M.B."/>
            <person name="Williamson N.R."/>
            <person name="Monson R.E."/>
            <person name="Becher S.A."/>
            <person name="Stanton J.A."/>
            <person name="Brugger K."/>
            <person name="Brown S.D."/>
            <person name="Salmond G.P."/>
        </authorList>
    </citation>
    <scope>NUCLEOTIDE SEQUENCE [LARGE SCALE GENOMIC DNA]</scope>
    <source>
        <strain evidence="4">ATCC 39006</strain>
        <strain evidence="5">ATCC 39006 / SC 11482</strain>
    </source>
</reference>
<reference evidence="4" key="4">
    <citation type="submission" date="2017-11" db="EMBL/GenBank/DDBJ databases">
        <title>Complete genome sequence of Serratia sp. ATCC 39006.</title>
        <authorList>
            <person name="Hampton H.G."/>
            <person name="Jackson S.A."/>
            <person name="Jauregui R."/>
            <person name="Poulter G.T.M."/>
            <person name="Salmond G.P.C."/>
            <person name="Fineran P.C."/>
        </authorList>
    </citation>
    <scope>NUCLEOTIDE SEQUENCE</scope>
    <source>
        <strain evidence="4">ATCC 39006</strain>
    </source>
</reference>
<dbReference type="RefSeq" id="WP_071790825.1">
    <property type="nucleotide sequence ID" value="NZ_CP025084.1"/>
</dbReference>
<dbReference type="Pfam" id="PF07282">
    <property type="entry name" value="Cas12f1-like_TNB"/>
    <property type="match status" value="1"/>
</dbReference>
<proteinExistence type="predicted"/>
<gene>
    <name evidence="3" type="ORF">CWC46_04395</name>
    <name evidence="4" type="ORF">Ser39006_004395</name>
</gene>
<dbReference type="EMBL" id="CP025084">
    <property type="protein sequence ID" value="AUH03437.1"/>
    <property type="molecule type" value="Genomic_DNA"/>
</dbReference>
<dbReference type="KEGG" id="serq:CWC46_04395"/>
<reference evidence="4" key="2">
    <citation type="submission" date="2013-09" db="EMBL/GenBank/DDBJ databases">
        <authorList>
            <person name="Wang G."/>
            <person name="Yang Y."/>
            <person name="Su Y."/>
        </authorList>
    </citation>
    <scope>NUCLEOTIDE SEQUENCE</scope>
    <source>
        <strain evidence="4">ATCC 39006</strain>
    </source>
</reference>
<evidence type="ECO:0000313" key="3">
    <source>
        <dbReference type="EMBL" id="AUG99121.1"/>
    </source>
</evidence>
<evidence type="ECO:0000313" key="5">
    <source>
        <dbReference type="Proteomes" id="UP000017700"/>
    </source>
</evidence>
<dbReference type="OrthoDB" id="5915636at2"/>
<evidence type="ECO:0000259" key="2">
    <source>
        <dbReference type="Pfam" id="PF07282"/>
    </source>
</evidence>
<dbReference type="InterPro" id="IPR010095">
    <property type="entry name" value="Cas12f1-like_TNB"/>
</dbReference>
<keyword evidence="1" id="KW-0238">DNA-binding</keyword>